<dbReference type="InterPro" id="IPR011990">
    <property type="entry name" value="TPR-like_helical_dom_sf"/>
</dbReference>
<organism evidence="2">
    <name type="scientific">Leishmania guyanensis</name>
    <dbReference type="NCBI Taxonomy" id="5670"/>
    <lineage>
        <taxon>Eukaryota</taxon>
        <taxon>Discoba</taxon>
        <taxon>Euglenozoa</taxon>
        <taxon>Kinetoplastea</taxon>
        <taxon>Metakinetoplastina</taxon>
        <taxon>Trypanosomatida</taxon>
        <taxon>Trypanosomatidae</taxon>
        <taxon>Leishmaniinae</taxon>
        <taxon>Leishmania</taxon>
        <taxon>Leishmania guyanensis species complex</taxon>
    </lineage>
</organism>
<reference evidence="2" key="1">
    <citation type="submission" date="2012-08" db="EMBL/GenBank/DDBJ databases">
        <title>Comparative genomics of metastatic and non-metastatic Leishmania guyanensis provides insights into polygenic factors involved in Leishmania RNA virus infection.</title>
        <authorList>
            <person name="Smith D."/>
            <person name="Hertz-Fowler C."/>
            <person name="Martin R."/>
            <person name="Dickens N."/>
            <person name="Fasel N."/>
            <person name="Falquet L."/>
            <person name="Beverley S."/>
            <person name="Zangger H."/>
            <person name="Calderon-Copete S."/>
            <person name="Mottram J."/>
            <person name="Xenarios I."/>
        </authorList>
    </citation>
    <scope>NUCLEOTIDE SEQUENCE</scope>
    <source>
        <strain evidence="2">MHOM/BR/75/M4147/SSU:IR2SAT-LUC</strain>
    </source>
</reference>
<dbReference type="PROSITE" id="PS51375">
    <property type="entry name" value="PPR"/>
    <property type="match status" value="1"/>
</dbReference>
<proteinExistence type="predicted"/>
<evidence type="ECO:0008006" key="3">
    <source>
        <dbReference type="Google" id="ProtNLM"/>
    </source>
</evidence>
<name>A0A1E1IW53_LEIGU</name>
<sequence>MLRRTEIALKKGWTHNPGRTRRGGKNLAWRPKISETNLGQFVPLALVHPRRHPNSWQERQFNTLGYTKWPKDIGFYNSGDNFEVTPEAAWRLYVHARDEPYWGKLHCEKTIITLLPVVEKAPKENMERVLDVFRHYLKRYGGDHYIYNAVMQAAAFAKDYEQAEQLFREMETLGLEPNAQSYVNMMLAAKLCGLPLEKSEAYFKRAVKDGAMRSVMRIDTEFRMWMDQLDRFGSFTASSGYLSVNEEGAKPMPRDMWAIWGWHRSESKFISRHDLIMQQVRARVRCGKELIGTAYIKTRRQPWAKFNGMLRHDYNGPPYRAPTAFPDAPEYTSEAGHKAF</sequence>
<dbReference type="InterPro" id="IPR002885">
    <property type="entry name" value="PPR_rpt"/>
</dbReference>
<dbReference type="EMBL" id="CALQ01000862">
    <property type="protein sequence ID" value="CCM15524.1"/>
    <property type="molecule type" value="Genomic_DNA"/>
</dbReference>
<gene>
    <name evidence="2" type="primary">LgM4147LRVhigh.21.01010.00680</name>
    <name evidence="2" type="ORF">BN36_2130320</name>
</gene>
<evidence type="ECO:0000313" key="2">
    <source>
        <dbReference type="EMBL" id="CCM15524.1"/>
    </source>
</evidence>
<evidence type="ECO:0000256" key="1">
    <source>
        <dbReference type="PROSITE-ProRule" id="PRU00708"/>
    </source>
</evidence>
<dbReference type="AlphaFoldDB" id="A0A1E1IW53"/>
<protein>
    <recommendedName>
        <fullName evidence="3">Mitochondrial RNA binding complex 1 subunit</fullName>
    </recommendedName>
</protein>
<dbReference type="Pfam" id="PF13041">
    <property type="entry name" value="PPR_2"/>
    <property type="match status" value="1"/>
</dbReference>
<dbReference type="FunFam" id="1.25.40.10:FF:001596">
    <property type="entry name" value="Mitochondrial RNA binding complex 1 subunit, putative"/>
    <property type="match status" value="1"/>
</dbReference>
<accession>A0A1E1IW53</accession>
<dbReference type="NCBIfam" id="TIGR00756">
    <property type="entry name" value="PPR"/>
    <property type="match status" value="1"/>
</dbReference>
<dbReference type="Gene3D" id="1.25.40.10">
    <property type="entry name" value="Tetratricopeptide repeat domain"/>
    <property type="match status" value="1"/>
</dbReference>
<feature type="repeat" description="PPR" evidence="1">
    <location>
        <begin position="143"/>
        <end position="177"/>
    </location>
</feature>